<dbReference type="SUPFAM" id="SSF46785">
    <property type="entry name" value="Winged helix' DNA-binding domain"/>
    <property type="match status" value="1"/>
</dbReference>
<dbReference type="Gene3D" id="1.10.10.10">
    <property type="entry name" value="Winged helix-like DNA-binding domain superfamily/Winged helix DNA-binding domain"/>
    <property type="match status" value="1"/>
</dbReference>
<dbReference type="EMBL" id="BAABLK010000034">
    <property type="protein sequence ID" value="GAA5227993.1"/>
    <property type="molecule type" value="Genomic_DNA"/>
</dbReference>
<evidence type="ECO:0000256" key="3">
    <source>
        <dbReference type="ARBA" id="ARBA00023163"/>
    </source>
</evidence>
<keyword evidence="3" id="KW-0804">Transcription</keyword>
<evidence type="ECO:0000313" key="6">
    <source>
        <dbReference type="Proteomes" id="UP001501257"/>
    </source>
</evidence>
<dbReference type="CDD" id="cd07377">
    <property type="entry name" value="WHTH_GntR"/>
    <property type="match status" value="1"/>
</dbReference>
<protein>
    <submittedName>
        <fullName evidence="5">GntR family transcriptional regulator</fullName>
    </submittedName>
</protein>
<gene>
    <name evidence="5" type="ORF">GCM10025778_25260</name>
</gene>
<dbReference type="SMART" id="SM00345">
    <property type="entry name" value="HTH_GNTR"/>
    <property type="match status" value="1"/>
</dbReference>
<feature type="domain" description="HTH gntR-type" evidence="4">
    <location>
        <begin position="6"/>
        <end position="74"/>
    </location>
</feature>
<proteinExistence type="predicted"/>
<keyword evidence="2" id="KW-0238">DNA-binding</keyword>
<dbReference type="PROSITE" id="PS50949">
    <property type="entry name" value="HTH_GNTR"/>
    <property type="match status" value="1"/>
</dbReference>
<dbReference type="InterPro" id="IPR036390">
    <property type="entry name" value="WH_DNA-bd_sf"/>
</dbReference>
<dbReference type="InterPro" id="IPR036388">
    <property type="entry name" value="WH-like_DNA-bd_sf"/>
</dbReference>
<dbReference type="Proteomes" id="UP001501257">
    <property type="component" value="Unassembled WGS sequence"/>
</dbReference>
<evidence type="ECO:0000259" key="4">
    <source>
        <dbReference type="PROSITE" id="PS50949"/>
    </source>
</evidence>
<keyword evidence="6" id="KW-1185">Reference proteome</keyword>
<name>A0ABP9TQ52_9MICC</name>
<reference evidence="6" key="1">
    <citation type="journal article" date="2019" name="Int. J. Syst. Evol. Microbiol.">
        <title>The Global Catalogue of Microorganisms (GCM) 10K type strain sequencing project: providing services to taxonomists for standard genome sequencing and annotation.</title>
        <authorList>
            <consortium name="The Broad Institute Genomics Platform"/>
            <consortium name="The Broad Institute Genome Sequencing Center for Infectious Disease"/>
            <person name="Wu L."/>
            <person name="Ma J."/>
        </authorList>
    </citation>
    <scope>NUCLEOTIDE SEQUENCE [LARGE SCALE GENOMIC DNA]</scope>
    <source>
        <strain evidence="6">JCM 18952</strain>
    </source>
</reference>
<dbReference type="PANTHER" id="PTHR38445">
    <property type="entry name" value="HTH-TYPE TRANSCRIPTIONAL REPRESSOR YTRA"/>
    <property type="match status" value="1"/>
</dbReference>
<dbReference type="RefSeq" id="WP_210099992.1">
    <property type="nucleotide sequence ID" value="NZ_BAABLK010000034.1"/>
</dbReference>
<comment type="caution">
    <text evidence="5">The sequence shown here is derived from an EMBL/GenBank/DDBJ whole genome shotgun (WGS) entry which is preliminary data.</text>
</comment>
<dbReference type="InterPro" id="IPR000524">
    <property type="entry name" value="Tscrpt_reg_HTH_GntR"/>
</dbReference>
<accession>A0ABP9TQ52</accession>
<sequence length="119" mass="13146">MLSGNGPIFQQISERVAEDIINGTYKEEGSVPSTNDYAAFYQISPITAAKGINVLVEQGVLYKKRGVGMFVAPNARDRLRAQRRAIFLEQHIAPLLREADLLGIGADELAEMIKRKDLS</sequence>
<dbReference type="PANTHER" id="PTHR38445:SF10">
    <property type="entry name" value="GNTR-FAMILY TRANSCRIPTIONAL REGULATOR"/>
    <property type="match status" value="1"/>
</dbReference>
<organism evidence="5 6">
    <name type="scientific">Paeniglutamicibacter antarcticus</name>
    <dbReference type="NCBI Taxonomy" id="494023"/>
    <lineage>
        <taxon>Bacteria</taxon>
        <taxon>Bacillati</taxon>
        <taxon>Actinomycetota</taxon>
        <taxon>Actinomycetes</taxon>
        <taxon>Micrococcales</taxon>
        <taxon>Micrococcaceae</taxon>
        <taxon>Paeniglutamicibacter</taxon>
    </lineage>
</organism>
<evidence type="ECO:0000313" key="5">
    <source>
        <dbReference type="EMBL" id="GAA5227993.1"/>
    </source>
</evidence>
<dbReference type="Pfam" id="PF00392">
    <property type="entry name" value="GntR"/>
    <property type="match status" value="1"/>
</dbReference>
<evidence type="ECO:0000256" key="1">
    <source>
        <dbReference type="ARBA" id="ARBA00023015"/>
    </source>
</evidence>
<keyword evidence="1" id="KW-0805">Transcription regulation</keyword>
<evidence type="ECO:0000256" key="2">
    <source>
        <dbReference type="ARBA" id="ARBA00023125"/>
    </source>
</evidence>